<proteinExistence type="predicted"/>
<feature type="region of interest" description="Disordered" evidence="1">
    <location>
        <begin position="70"/>
        <end position="116"/>
    </location>
</feature>
<gene>
    <name evidence="3" type="ORF">NC998_10985</name>
</gene>
<name>A0ABV0J760_9CYAN</name>
<keyword evidence="4" id="KW-1185">Reference proteome</keyword>
<evidence type="ECO:0000313" key="4">
    <source>
        <dbReference type="Proteomes" id="UP001464891"/>
    </source>
</evidence>
<organism evidence="3 4">
    <name type="scientific">Trichocoleus desertorum GB2-A4</name>
    <dbReference type="NCBI Taxonomy" id="2933944"/>
    <lineage>
        <taxon>Bacteria</taxon>
        <taxon>Bacillati</taxon>
        <taxon>Cyanobacteriota</taxon>
        <taxon>Cyanophyceae</taxon>
        <taxon>Leptolyngbyales</taxon>
        <taxon>Trichocoleusaceae</taxon>
        <taxon>Trichocoleus</taxon>
    </lineage>
</organism>
<sequence>MKLKPSLLQLITLLMMSSLMASFLAACTTNPSATNLNCNDPAVRQANRECTNSSNGSSRTYVGGGSGVYTSGSGSTLRQVPATTGSKGSSVGSSSHSSSSSGRGGFGSFGRWGGMG</sequence>
<evidence type="ECO:0000256" key="1">
    <source>
        <dbReference type="SAM" id="MobiDB-lite"/>
    </source>
</evidence>
<feature type="compositionally biased region" description="Low complexity" evidence="1">
    <location>
        <begin position="85"/>
        <end position="101"/>
    </location>
</feature>
<feature type="chain" id="PRO_5047103836" description="Lipoprotein" evidence="2">
    <location>
        <begin position="22"/>
        <end position="116"/>
    </location>
</feature>
<dbReference type="Proteomes" id="UP001464891">
    <property type="component" value="Unassembled WGS sequence"/>
</dbReference>
<protein>
    <recommendedName>
        <fullName evidence="5">Lipoprotein</fullName>
    </recommendedName>
</protein>
<feature type="signal peptide" evidence="2">
    <location>
        <begin position="1"/>
        <end position="21"/>
    </location>
</feature>
<evidence type="ECO:0000256" key="2">
    <source>
        <dbReference type="SAM" id="SignalP"/>
    </source>
</evidence>
<keyword evidence="2" id="KW-0732">Signal</keyword>
<dbReference type="PROSITE" id="PS51257">
    <property type="entry name" value="PROKAR_LIPOPROTEIN"/>
    <property type="match status" value="1"/>
</dbReference>
<dbReference type="RefSeq" id="WP_190435889.1">
    <property type="nucleotide sequence ID" value="NZ_JAMPKM010000005.1"/>
</dbReference>
<reference evidence="3 4" key="1">
    <citation type="submission" date="2022-04" db="EMBL/GenBank/DDBJ databases">
        <title>Positive selection, recombination, and allopatry shape intraspecific diversity of widespread and dominant cyanobacteria.</title>
        <authorList>
            <person name="Wei J."/>
            <person name="Shu W."/>
            <person name="Hu C."/>
        </authorList>
    </citation>
    <scope>NUCLEOTIDE SEQUENCE [LARGE SCALE GENOMIC DNA]</scope>
    <source>
        <strain evidence="3 4">GB2-A4</strain>
    </source>
</reference>
<evidence type="ECO:0000313" key="3">
    <source>
        <dbReference type="EMBL" id="MEP0817622.1"/>
    </source>
</evidence>
<evidence type="ECO:0008006" key="5">
    <source>
        <dbReference type="Google" id="ProtNLM"/>
    </source>
</evidence>
<comment type="caution">
    <text evidence="3">The sequence shown here is derived from an EMBL/GenBank/DDBJ whole genome shotgun (WGS) entry which is preliminary data.</text>
</comment>
<dbReference type="EMBL" id="JAMPKM010000005">
    <property type="protein sequence ID" value="MEP0817622.1"/>
    <property type="molecule type" value="Genomic_DNA"/>
</dbReference>
<accession>A0ABV0J760</accession>
<feature type="compositionally biased region" description="Gly residues" evidence="1">
    <location>
        <begin position="102"/>
        <end position="116"/>
    </location>
</feature>